<sequence length="120" mass="13155">MSALFTYDELATFTDKELNQLAKLDRYKALVLDFTAHRIATAESRIAAAKTATYVLESMGGLEFSYAELLQLATISPKNWYEMPENNPVARINAEVAQALAGIQSREANALKAAIAESLV</sequence>
<evidence type="ECO:0000313" key="1">
    <source>
        <dbReference type="EMBL" id="CAB4123857.1"/>
    </source>
</evidence>
<organism evidence="1">
    <name type="scientific">uncultured Caudovirales phage</name>
    <dbReference type="NCBI Taxonomy" id="2100421"/>
    <lineage>
        <taxon>Viruses</taxon>
        <taxon>Duplodnaviria</taxon>
        <taxon>Heunggongvirae</taxon>
        <taxon>Uroviricota</taxon>
        <taxon>Caudoviricetes</taxon>
        <taxon>Peduoviridae</taxon>
        <taxon>Maltschvirus</taxon>
        <taxon>Maltschvirus maltsch</taxon>
    </lineage>
</organism>
<dbReference type="EMBL" id="LR796174">
    <property type="protein sequence ID" value="CAB4123857.1"/>
    <property type="molecule type" value="Genomic_DNA"/>
</dbReference>
<accession>A0A6J5KSF7</accession>
<protein>
    <submittedName>
        <fullName evidence="1">Uncharacterized protein</fullName>
    </submittedName>
</protein>
<proteinExistence type="predicted"/>
<gene>
    <name evidence="1" type="ORF">UFOVP46_108</name>
</gene>
<name>A0A6J5KSF7_9CAUD</name>
<reference evidence="1" key="1">
    <citation type="submission" date="2020-04" db="EMBL/GenBank/DDBJ databases">
        <authorList>
            <person name="Chiriac C."/>
            <person name="Salcher M."/>
            <person name="Ghai R."/>
            <person name="Kavagutti S V."/>
        </authorList>
    </citation>
    <scope>NUCLEOTIDE SEQUENCE</scope>
</reference>